<reference evidence="3" key="1">
    <citation type="journal article" date="2017" name="Nat. Ecol. Evol.">
        <title>Genome expansion and lineage-specific genetic innovations in the forest pathogenic fungi Armillaria.</title>
        <authorList>
            <person name="Sipos G."/>
            <person name="Prasanna A.N."/>
            <person name="Walter M.C."/>
            <person name="O'Connor E."/>
            <person name="Balint B."/>
            <person name="Krizsan K."/>
            <person name="Kiss B."/>
            <person name="Hess J."/>
            <person name="Varga T."/>
            <person name="Slot J."/>
            <person name="Riley R."/>
            <person name="Boka B."/>
            <person name="Rigling D."/>
            <person name="Barry K."/>
            <person name="Lee J."/>
            <person name="Mihaltcheva S."/>
            <person name="LaButti K."/>
            <person name="Lipzen A."/>
            <person name="Waldron R."/>
            <person name="Moloney N.M."/>
            <person name="Sperisen C."/>
            <person name="Kredics L."/>
            <person name="Vagvoelgyi C."/>
            <person name="Patrignani A."/>
            <person name="Fitzpatrick D."/>
            <person name="Nagy I."/>
            <person name="Doyle S."/>
            <person name="Anderson J.B."/>
            <person name="Grigoriev I.V."/>
            <person name="Gueldener U."/>
            <person name="Muensterkoetter M."/>
            <person name="Nagy L.G."/>
        </authorList>
    </citation>
    <scope>NUCLEOTIDE SEQUENCE [LARGE SCALE GENOMIC DNA]</scope>
    <source>
        <strain evidence="3">C18/9</strain>
    </source>
</reference>
<proteinExistence type="predicted"/>
<sequence length="1329" mass="147013">MAPTLPSSLSPHICIIPSDDLTQLLQSSSLPPLPAILQSFSPLPQVTTRTTSLTSVPHSSFALRFSDLSEIETACREDEEQRAARTLDWIGERIGRRCAKWVEDIQKLGEKDASRTPWWDEVRRCVEGNHVPSRTETWNHPVAVIMGVSTNAPNPLQAITALHARPLEFPSWVDPNILRCTLIIHPQDSVLSDEEAGALFNAVKKQFGLHSYLLPLALPDPSPPPVPVPALVPRVPPLSSTDSVQPGPAGPNGDAECSNADVTLNTLRLGETDIQRTARFTREFLVMSLLPWMEKCIVEWNENFSSTRRLPSRLFSSTRRFFGSPSPSPAPTHNPHHSVSSIRSNTFAGSIPSSGPPPLPQQRRLAEFATIIGDYKLAVNVWEALRKEGQGGSDILPLLLSPSPAIPLHVSTALNSIHPSTPDPPASAQLRALVYAVRWEAGIGHQDFLSDTLEGERWLVWAAGSSEEAPSALLLAHAALLTTAKGARRRAALWYVSAANRLEKCGIKPLTMYFLRKAHELYKVRRPKELSPSFWDSEGKSPSSTEDLNAMLSVIEHPLGRLLYTTGDVLDAVRFFLGLLRGTSGASSQLSGLVTNVDGEPPAPSTDKLFLDDFRVALAHYISTPSDKMALKDLNLPFNFCVPRQCCVRLPHVSSDEDRWKQREEDWVRFRKERGSSEGLAKGGHAAVDETFWIDLALRNPLDTEVNLSEVTVVVEESKKQELSSSKQFVDIQTVDDVVLGPKESKIVSVAIKARRPASLIITHATYRFLSLLCTTESLASKGKRLHNTPAQRQTPTYTPDVLTKADVAEASHKLLANFVDDRRLVLGHGETRPLALWLSNTGTRPINEVWLVAGAEDEIWVGDDEHLVPSASASDLSAETLDVDNATVPARPQQVKLDSPLQPGSSVELSIALHAQETGQQELCLLVVYRGAPGHFRSVQVTRDYEVQPLLRISAVTNPSYMPDDLFLLNLDIENVSSSALLLTQVTTMSPTWQCRSISQDPLGLVRPSQSSHLYLGANHWKEAADPQESVKFISRKLSDVLQSASLDPATPLPTRLHCSHMYKASHHRASLEVATQHFIHSGRRNYTTRNICQSHPLIPPGNYSSIFPLYHPNSVDIVVFWEIPAQHRSGHVLLAGINVGAGHAALRDIVNLAENAKATRNMYAETQREKMKMLQTVRDSEWNSEMDPIVLTAQTTETLDHDFTNGSCRLPVTFTIRNHSLTHISSFVLKLLPEQSIDAPTASVIRPCYSGRLSFRGVLNPTELVIIHPKMWASRPGLYGPHAWHMEVEVHELDQVPGDKPRIRHHYIQESGQAHHSNIIVRDIRGV</sequence>
<feature type="region of interest" description="Disordered" evidence="1">
    <location>
        <begin position="322"/>
        <end position="360"/>
    </location>
</feature>
<dbReference type="PANTHER" id="PTHR12975:SF6">
    <property type="entry name" value="TRAFFICKING PROTEIN PARTICLE COMPLEX SUBUNIT 8"/>
    <property type="match status" value="1"/>
</dbReference>
<dbReference type="PANTHER" id="PTHR12975">
    <property type="entry name" value="TRANSPORT PROTEIN TRAPP"/>
    <property type="match status" value="1"/>
</dbReference>
<evidence type="ECO:0000256" key="1">
    <source>
        <dbReference type="SAM" id="MobiDB-lite"/>
    </source>
</evidence>
<dbReference type="EMBL" id="FUEG01000006">
    <property type="protein sequence ID" value="SJL05532.1"/>
    <property type="molecule type" value="Genomic_DNA"/>
</dbReference>
<keyword evidence="3" id="KW-1185">Reference proteome</keyword>
<dbReference type="InterPro" id="IPR024420">
    <property type="entry name" value="TRAPP_III_complex_Trs85"/>
</dbReference>
<gene>
    <name evidence="2" type="ORF">ARMOST_08900</name>
</gene>
<feature type="compositionally biased region" description="Polar residues" evidence="1">
    <location>
        <begin position="337"/>
        <end position="348"/>
    </location>
</feature>
<dbReference type="OMA" id="GHTISMW"/>
<feature type="region of interest" description="Disordered" evidence="1">
    <location>
        <begin position="233"/>
        <end position="258"/>
    </location>
</feature>
<organism evidence="2 3">
    <name type="scientific">Armillaria ostoyae</name>
    <name type="common">Armillaria root rot fungus</name>
    <dbReference type="NCBI Taxonomy" id="47428"/>
    <lineage>
        <taxon>Eukaryota</taxon>
        <taxon>Fungi</taxon>
        <taxon>Dikarya</taxon>
        <taxon>Basidiomycota</taxon>
        <taxon>Agaricomycotina</taxon>
        <taxon>Agaricomycetes</taxon>
        <taxon>Agaricomycetidae</taxon>
        <taxon>Agaricales</taxon>
        <taxon>Marasmiineae</taxon>
        <taxon>Physalacriaceae</taxon>
        <taxon>Armillaria</taxon>
    </lineage>
</organism>
<evidence type="ECO:0000313" key="3">
    <source>
        <dbReference type="Proteomes" id="UP000219338"/>
    </source>
</evidence>
<protein>
    <submittedName>
        <fullName evidence="2">Uncharacterized protein</fullName>
    </submittedName>
</protein>
<dbReference type="STRING" id="47428.A0A284RA04"/>
<dbReference type="Pfam" id="PF12739">
    <property type="entry name" value="TRAPPC-Trs85"/>
    <property type="match status" value="1"/>
</dbReference>
<dbReference type="Proteomes" id="UP000219338">
    <property type="component" value="Unassembled WGS sequence"/>
</dbReference>
<dbReference type="OrthoDB" id="203724at2759"/>
<dbReference type="GO" id="GO:1990072">
    <property type="term" value="C:TRAPPIII protein complex"/>
    <property type="evidence" value="ECO:0007669"/>
    <property type="project" value="TreeGrafter"/>
</dbReference>
<accession>A0A284RA04</accession>
<name>A0A284RA04_ARMOS</name>
<evidence type="ECO:0000313" key="2">
    <source>
        <dbReference type="EMBL" id="SJL05532.1"/>
    </source>
</evidence>